<feature type="transmembrane region" description="Helical" evidence="5">
    <location>
        <begin position="539"/>
        <end position="558"/>
    </location>
</feature>
<evidence type="ECO:0000256" key="4">
    <source>
        <dbReference type="ARBA" id="ARBA00023136"/>
    </source>
</evidence>
<dbReference type="RefSeq" id="WP_129189442.1">
    <property type="nucleotide sequence ID" value="NZ_CP035491.1"/>
</dbReference>
<feature type="domain" description="ABC-2 type transporter transmembrane" evidence="6">
    <location>
        <begin position="412"/>
        <end position="611"/>
    </location>
</feature>
<evidence type="ECO:0000256" key="1">
    <source>
        <dbReference type="ARBA" id="ARBA00004141"/>
    </source>
</evidence>
<dbReference type="InterPro" id="IPR051328">
    <property type="entry name" value="T7SS_ABC-Transporter"/>
</dbReference>
<dbReference type="Pfam" id="PF12698">
    <property type="entry name" value="ABC2_membrane_3"/>
    <property type="match status" value="1"/>
</dbReference>
<dbReference type="InterPro" id="IPR017500">
    <property type="entry name" value="Phage_infect_YhgE_N"/>
</dbReference>
<evidence type="ECO:0000259" key="6">
    <source>
        <dbReference type="Pfam" id="PF12698"/>
    </source>
</evidence>
<dbReference type="InterPro" id="IPR013525">
    <property type="entry name" value="ABC2_TM"/>
</dbReference>
<gene>
    <name evidence="7" type="ORF">ET445_05165</name>
</gene>
<feature type="transmembrane region" description="Helical" evidence="5">
    <location>
        <begin position="433"/>
        <end position="457"/>
    </location>
</feature>
<accession>A0A4P6FCY1</accession>
<evidence type="ECO:0000256" key="2">
    <source>
        <dbReference type="ARBA" id="ARBA00022692"/>
    </source>
</evidence>
<dbReference type="NCBIfam" id="TIGR03057">
    <property type="entry name" value="xxxLxxG_by_4"/>
    <property type="match status" value="6"/>
</dbReference>
<keyword evidence="4 5" id="KW-0472">Membrane</keyword>
<dbReference type="GO" id="GO:0016020">
    <property type="term" value="C:membrane"/>
    <property type="evidence" value="ECO:0007669"/>
    <property type="project" value="UniProtKB-SubCell"/>
</dbReference>
<protein>
    <submittedName>
        <fullName evidence="7">YhgE/Pip domain-containing protein</fullName>
    </submittedName>
</protein>
<proteinExistence type="predicted"/>
<keyword evidence="3 5" id="KW-1133">Transmembrane helix</keyword>
<dbReference type="PANTHER" id="PTHR43077">
    <property type="entry name" value="TRANSPORT PERMEASE YVFS-RELATED"/>
    <property type="match status" value="1"/>
</dbReference>
<feature type="transmembrane region" description="Helical" evidence="5">
    <location>
        <begin position="21"/>
        <end position="41"/>
    </location>
</feature>
<feature type="transmembrane region" description="Helical" evidence="5">
    <location>
        <begin position="597"/>
        <end position="615"/>
    </location>
</feature>
<organism evidence="7 8">
    <name type="scientific">Agromyces protaetiae</name>
    <dbReference type="NCBI Taxonomy" id="2509455"/>
    <lineage>
        <taxon>Bacteria</taxon>
        <taxon>Bacillati</taxon>
        <taxon>Actinomycetota</taxon>
        <taxon>Actinomycetes</taxon>
        <taxon>Micrococcales</taxon>
        <taxon>Microbacteriaceae</taxon>
        <taxon>Agromyces</taxon>
    </lineage>
</organism>
<dbReference type="InterPro" id="IPR017501">
    <property type="entry name" value="Phage_infect_YhgE_C"/>
</dbReference>
<evidence type="ECO:0000313" key="8">
    <source>
        <dbReference type="Proteomes" id="UP000291259"/>
    </source>
</evidence>
<evidence type="ECO:0000256" key="5">
    <source>
        <dbReference type="SAM" id="Phobius"/>
    </source>
</evidence>
<dbReference type="Gene3D" id="1.10.287.950">
    <property type="entry name" value="Methyl-accepting chemotaxis protein"/>
    <property type="match status" value="1"/>
</dbReference>
<dbReference type="OrthoDB" id="9811483at2"/>
<dbReference type="InterPro" id="IPR023908">
    <property type="entry name" value="xxxLxxG_rpt"/>
</dbReference>
<comment type="subcellular location">
    <subcellularLocation>
        <location evidence="1">Membrane</location>
        <topology evidence="1">Multi-pass membrane protein</topology>
    </subcellularLocation>
</comment>
<dbReference type="PANTHER" id="PTHR43077:SF5">
    <property type="entry name" value="PHAGE INFECTION PROTEIN"/>
    <property type="match status" value="1"/>
</dbReference>
<name>A0A4P6FCY1_9MICO</name>
<feature type="transmembrane region" description="Helical" evidence="5">
    <location>
        <begin position="509"/>
        <end position="532"/>
    </location>
</feature>
<dbReference type="Proteomes" id="UP000291259">
    <property type="component" value="Chromosome"/>
</dbReference>
<dbReference type="KEGG" id="agf:ET445_05165"/>
<sequence>MKVPQMILAELRRLLSTKMGALALFSLLGVPVIYGGLYLWANQDPYAKFADVPAAIVVDDEGTPATKYDDARNVGDEVADKLVEDGAFAWERVSASEARAGLEDSTFDFAVTFPADFSDDLASVSTDAPRRAEIRLTTNDANSTLGSSIGASAVEKIRATVAETVGEKAASTLLDSIQTIRGSLVTAADGATQLADGADAARSGTGELRDGAAQLADGNSQLATGTAQLRDGTAQLADASAQLADGAAQVADGNAQLAATADRVGAAVGDAAALVPQVRQDLTTALADRGVDQATIDGLLAQFDSLTARIGEGDARVQEVVGQIDDLAAGARQVADGSAQLAAGNRTAADGAAQAADGAAKAASGSAQLRDGLGSLGDGLDELAAGAGTLRDGLADGVGQIPDSTAETRAAQASTVADPISVATSSAARAGSYGAGLAPFFAALAAWIGIYALFLIVKPVSKRAVTALRSPLRVTLAGWLTPALLGAVQMTALFTVLAVTLGFPMVHPILTLGIMLLASATFAAILLSLNVWLGSVGQFTGLVLMVLQLVTAGGTFPWQTLPAPLAFLHHILPMSYVVDAMRQVMFGGDLSRAAGDALVLAGFLLIGFLSAALGVTRMTHSRTLRDLRPSLIG</sequence>
<dbReference type="NCBIfam" id="TIGR03061">
    <property type="entry name" value="pip_yhgE_Nterm"/>
    <property type="match status" value="1"/>
</dbReference>
<dbReference type="GO" id="GO:0140359">
    <property type="term" value="F:ABC-type transporter activity"/>
    <property type="evidence" value="ECO:0007669"/>
    <property type="project" value="InterPro"/>
</dbReference>
<reference evidence="7 8" key="1">
    <citation type="submission" date="2019-01" db="EMBL/GenBank/DDBJ databases">
        <title>Genome sequencing of strain FW100M-8.</title>
        <authorList>
            <person name="Heo J."/>
            <person name="Kim S.-J."/>
            <person name="Kim J.-S."/>
            <person name="Hong S.-B."/>
            <person name="Kwon S.-W."/>
        </authorList>
    </citation>
    <scope>NUCLEOTIDE SEQUENCE [LARGE SCALE GENOMIC DNA]</scope>
    <source>
        <strain evidence="7 8">FW100M-8</strain>
    </source>
</reference>
<dbReference type="EMBL" id="CP035491">
    <property type="protein sequence ID" value="QAY72823.1"/>
    <property type="molecule type" value="Genomic_DNA"/>
</dbReference>
<keyword evidence="8" id="KW-1185">Reference proteome</keyword>
<evidence type="ECO:0000256" key="3">
    <source>
        <dbReference type="ARBA" id="ARBA00022989"/>
    </source>
</evidence>
<evidence type="ECO:0000313" key="7">
    <source>
        <dbReference type="EMBL" id="QAY72823.1"/>
    </source>
</evidence>
<feature type="transmembrane region" description="Helical" evidence="5">
    <location>
        <begin position="478"/>
        <end position="503"/>
    </location>
</feature>
<dbReference type="NCBIfam" id="TIGR03062">
    <property type="entry name" value="pip_yhgE_Cterm"/>
    <property type="match status" value="1"/>
</dbReference>
<keyword evidence="2 5" id="KW-0812">Transmembrane</keyword>
<dbReference type="Gene3D" id="3.40.1710.10">
    <property type="entry name" value="abc type-2 transporter like domain"/>
    <property type="match status" value="1"/>
</dbReference>
<dbReference type="AlphaFoldDB" id="A0A4P6FCY1"/>